<dbReference type="Proteomes" id="UP000834106">
    <property type="component" value="Chromosome 3"/>
</dbReference>
<organism evidence="1 2">
    <name type="scientific">Fraxinus pennsylvanica</name>
    <dbReference type="NCBI Taxonomy" id="56036"/>
    <lineage>
        <taxon>Eukaryota</taxon>
        <taxon>Viridiplantae</taxon>
        <taxon>Streptophyta</taxon>
        <taxon>Embryophyta</taxon>
        <taxon>Tracheophyta</taxon>
        <taxon>Spermatophyta</taxon>
        <taxon>Magnoliopsida</taxon>
        <taxon>eudicotyledons</taxon>
        <taxon>Gunneridae</taxon>
        <taxon>Pentapetalae</taxon>
        <taxon>asterids</taxon>
        <taxon>lamiids</taxon>
        <taxon>Lamiales</taxon>
        <taxon>Oleaceae</taxon>
        <taxon>Oleeae</taxon>
        <taxon>Fraxinus</taxon>
    </lineage>
</organism>
<sequence>MSISIGQNRTKSELVWAKLDHPRLNRRSYYNDPYNCSYQSNHGYEYPRYDSLNEPYGHRSALPGGIWHNSDQHYPLRKALPEYSSYNSNYYYDATPMAAAGSACSHYY</sequence>
<evidence type="ECO:0000313" key="2">
    <source>
        <dbReference type="Proteomes" id="UP000834106"/>
    </source>
</evidence>
<evidence type="ECO:0000313" key="1">
    <source>
        <dbReference type="EMBL" id="CAI9758540.1"/>
    </source>
</evidence>
<gene>
    <name evidence="1" type="ORF">FPE_LOCUS5970</name>
</gene>
<name>A0AAD1YWR6_9LAMI</name>
<reference evidence="1" key="1">
    <citation type="submission" date="2023-05" db="EMBL/GenBank/DDBJ databases">
        <authorList>
            <person name="Huff M."/>
        </authorList>
    </citation>
    <scope>NUCLEOTIDE SEQUENCE</scope>
</reference>
<dbReference type="EMBL" id="OU503038">
    <property type="protein sequence ID" value="CAI9758540.1"/>
    <property type="molecule type" value="Genomic_DNA"/>
</dbReference>
<proteinExistence type="predicted"/>
<accession>A0AAD1YWR6</accession>
<protein>
    <submittedName>
        <fullName evidence="1">Uncharacterized protein</fullName>
    </submittedName>
</protein>
<keyword evidence="2" id="KW-1185">Reference proteome</keyword>
<dbReference type="AlphaFoldDB" id="A0AAD1YWR6"/>